<keyword evidence="1" id="KW-0472">Membrane</keyword>
<name>X1N724_9ZZZZ</name>
<accession>X1N724</accession>
<feature type="transmembrane region" description="Helical" evidence="1">
    <location>
        <begin position="76"/>
        <end position="96"/>
    </location>
</feature>
<comment type="caution">
    <text evidence="2">The sequence shown here is derived from an EMBL/GenBank/DDBJ whole genome shotgun (WGS) entry which is preliminary data.</text>
</comment>
<gene>
    <name evidence="2" type="ORF">S06H3_46241</name>
</gene>
<evidence type="ECO:0000313" key="2">
    <source>
        <dbReference type="EMBL" id="GAI39393.1"/>
    </source>
</evidence>
<organism evidence="2">
    <name type="scientific">marine sediment metagenome</name>
    <dbReference type="NCBI Taxonomy" id="412755"/>
    <lineage>
        <taxon>unclassified sequences</taxon>
        <taxon>metagenomes</taxon>
        <taxon>ecological metagenomes</taxon>
    </lineage>
</organism>
<keyword evidence="1" id="KW-0812">Transmembrane</keyword>
<protein>
    <submittedName>
        <fullName evidence="2">Uncharacterized protein</fullName>
    </submittedName>
</protein>
<reference evidence="2" key="1">
    <citation type="journal article" date="2014" name="Front. Microbiol.">
        <title>High frequency of phylogenetically diverse reductive dehalogenase-homologous genes in deep subseafloor sedimentary metagenomes.</title>
        <authorList>
            <person name="Kawai M."/>
            <person name="Futagami T."/>
            <person name="Toyoda A."/>
            <person name="Takaki Y."/>
            <person name="Nishi S."/>
            <person name="Hori S."/>
            <person name="Arai W."/>
            <person name="Tsubouchi T."/>
            <person name="Morono Y."/>
            <person name="Uchiyama I."/>
            <person name="Ito T."/>
            <person name="Fujiyama A."/>
            <person name="Inagaki F."/>
            <person name="Takami H."/>
        </authorList>
    </citation>
    <scope>NUCLEOTIDE SEQUENCE</scope>
    <source>
        <strain evidence="2">Expedition CK06-06</strain>
    </source>
</reference>
<proteinExistence type="predicted"/>
<keyword evidence="1" id="KW-1133">Transmembrane helix</keyword>
<dbReference type="EMBL" id="BARV01028950">
    <property type="protein sequence ID" value="GAI39393.1"/>
    <property type="molecule type" value="Genomic_DNA"/>
</dbReference>
<evidence type="ECO:0000256" key="1">
    <source>
        <dbReference type="SAM" id="Phobius"/>
    </source>
</evidence>
<sequence length="258" mass="30789">WTEKTEDFFRRFSHGWYTVKYDIFSPESEFSLSEGELQHLTEEINSSEQAYTSLLHFQEVMGGMGSSLRKRGIRGIFLYLMMILSVKMFWIIILLWPQTFLTNFVNYFRWRRVRRTGNIVSSFWQRGEKEELVEVLTEAKEIYAKLDNDSSRAEPLRKYQYLRDYFKKRRREEEKKEKASSYELVEQAYRDIISQLTGDSLLLKIVPKTMRERIVDFFHVTEQFPYPGNIFAVRNLSRDLSLPTPIPQSEVIGRDTKV</sequence>
<dbReference type="AlphaFoldDB" id="X1N724"/>
<feature type="non-terminal residue" evidence="2">
    <location>
        <position position="258"/>
    </location>
</feature>
<feature type="non-terminal residue" evidence="2">
    <location>
        <position position="1"/>
    </location>
</feature>